<sequence length="192" mass="20876">MTGRPFMTSLPSPTSPFISSTTTTSLFVASTTFSMFDDQERVPNKYIHRYHPMNATSCPSRSSTSTLSLEDQKELDRLTAIVDKYIPTTPLHTPLTSLQWKILSSASTSTPTTSTPTTSTPITAAATTSTQTAAAPITSTSITDALNAANPTTAMYKENVPLAALQTKRGSWTSKFQATAKRQKQKIQKKNY</sequence>
<name>A0A914Z2L1_9BILA</name>
<evidence type="ECO:0000256" key="1">
    <source>
        <dbReference type="SAM" id="MobiDB-lite"/>
    </source>
</evidence>
<evidence type="ECO:0000313" key="2">
    <source>
        <dbReference type="Proteomes" id="UP000887577"/>
    </source>
</evidence>
<dbReference type="WBParaSite" id="PSU_v2.g6128.t1">
    <property type="protein sequence ID" value="PSU_v2.g6128.t1"/>
    <property type="gene ID" value="PSU_v2.g6128"/>
</dbReference>
<keyword evidence="2" id="KW-1185">Reference proteome</keyword>
<accession>A0A914Z2L1</accession>
<reference evidence="3" key="1">
    <citation type="submission" date="2022-11" db="UniProtKB">
        <authorList>
            <consortium name="WormBaseParasite"/>
        </authorList>
    </citation>
    <scope>IDENTIFICATION</scope>
</reference>
<proteinExistence type="predicted"/>
<dbReference type="AlphaFoldDB" id="A0A914Z2L1"/>
<dbReference type="Proteomes" id="UP000887577">
    <property type="component" value="Unplaced"/>
</dbReference>
<evidence type="ECO:0000313" key="3">
    <source>
        <dbReference type="WBParaSite" id="PSU_v2.g6128.t1"/>
    </source>
</evidence>
<feature type="region of interest" description="Disordered" evidence="1">
    <location>
        <begin position="107"/>
        <end position="126"/>
    </location>
</feature>
<organism evidence="2 3">
    <name type="scientific">Panagrolaimus superbus</name>
    <dbReference type="NCBI Taxonomy" id="310955"/>
    <lineage>
        <taxon>Eukaryota</taxon>
        <taxon>Metazoa</taxon>
        <taxon>Ecdysozoa</taxon>
        <taxon>Nematoda</taxon>
        <taxon>Chromadorea</taxon>
        <taxon>Rhabditida</taxon>
        <taxon>Tylenchina</taxon>
        <taxon>Panagrolaimomorpha</taxon>
        <taxon>Panagrolaimoidea</taxon>
        <taxon>Panagrolaimidae</taxon>
        <taxon>Panagrolaimus</taxon>
    </lineage>
</organism>
<protein>
    <submittedName>
        <fullName evidence="3">Uncharacterized protein</fullName>
    </submittedName>
</protein>